<protein>
    <submittedName>
        <fullName evidence="2">Uncharacterized protein</fullName>
    </submittedName>
</protein>
<keyword evidence="3" id="KW-1185">Reference proteome</keyword>
<evidence type="ECO:0000313" key="3">
    <source>
        <dbReference type="Proteomes" id="UP000594638"/>
    </source>
</evidence>
<evidence type="ECO:0000256" key="1">
    <source>
        <dbReference type="SAM" id="MobiDB-lite"/>
    </source>
</evidence>
<sequence>MSESTLWKNFAGLWDSYEILHRLATTPSSKPGWPNRVDPPYGGPDGPVARKKTEVQLREGPRRMTSPRVEPPWSLGVDVKLYFPGFRPAFASLQEGVDLTFGGFNIHVDSEGSVAIPDSIISSALEGQASSTPATPEEAPADRPIGEPVFKLDSGYCIDCSKYHGAEDYSMAARLGYDYNAYEDYAKIYNAHQVYVINAGGAGANNNGAKNDGANNNGPPPEGEASSNHDVNRPRYDPAVWLLAEAMHRGEEVIIHPDAPQQVTVDVHAAARWLYLKEKQKLELEWDRLKTRKEAADASSARRAALSEIRTESIVGGGAAPPKRRSRIAHLNEEERRELMKDLEGSFRESSSQDPIGAKTPEAALAVATAYIMATTAGENDPRAPLQKIVMDNMAVLKETLKEKDNGGAA</sequence>
<dbReference type="Proteomes" id="UP000594638">
    <property type="component" value="Unassembled WGS sequence"/>
</dbReference>
<reference evidence="2 3" key="1">
    <citation type="submission" date="2019-12" db="EMBL/GenBank/DDBJ databases">
        <authorList>
            <person name="Alioto T."/>
            <person name="Alioto T."/>
            <person name="Gomez Garrido J."/>
        </authorList>
    </citation>
    <scope>NUCLEOTIDE SEQUENCE [LARGE SCALE GENOMIC DNA]</scope>
</reference>
<name>A0A8S0VMI4_OLEEU</name>
<dbReference type="Gramene" id="OE9A003522T1">
    <property type="protein sequence ID" value="OE9A003522C1"/>
    <property type="gene ID" value="OE9A003522"/>
</dbReference>
<organism evidence="2 3">
    <name type="scientific">Olea europaea subsp. europaea</name>
    <dbReference type="NCBI Taxonomy" id="158383"/>
    <lineage>
        <taxon>Eukaryota</taxon>
        <taxon>Viridiplantae</taxon>
        <taxon>Streptophyta</taxon>
        <taxon>Embryophyta</taxon>
        <taxon>Tracheophyta</taxon>
        <taxon>Spermatophyta</taxon>
        <taxon>Magnoliopsida</taxon>
        <taxon>eudicotyledons</taxon>
        <taxon>Gunneridae</taxon>
        <taxon>Pentapetalae</taxon>
        <taxon>asterids</taxon>
        <taxon>lamiids</taxon>
        <taxon>Lamiales</taxon>
        <taxon>Oleaceae</taxon>
        <taxon>Oleeae</taxon>
        <taxon>Olea</taxon>
    </lineage>
</organism>
<gene>
    <name evidence="2" type="ORF">OLEA9_A003522</name>
</gene>
<proteinExistence type="predicted"/>
<accession>A0A8S0VMI4</accession>
<dbReference type="AlphaFoldDB" id="A0A8S0VMI4"/>
<feature type="region of interest" description="Disordered" evidence="1">
    <location>
        <begin position="208"/>
        <end position="232"/>
    </location>
</feature>
<feature type="region of interest" description="Disordered" evidence="1">
    <location>
        <begin position="126"/>
        <end position="145"/>
    </location>
</feature>
<evidence type="ECO:0000313" key="2">
    <source>
        <dbReference type="EMBL" id="CAA3032917.1"/>
    </source>
</evidence>
<feature type="compositionally biased region" description="Low complexity" evidence="1">
    <location>
        <begin position="208"/>
        <end position="217"/>
    </location>
</feature>
<comment type="caution">
    <text evidence="2">The sequence shown here is derived from an EMBL/GenBank/DDBJ whole genome shotgun (WGS) entry which is preliminary data.</text>
</comment>
<dbReference type="EMBL" id="CACTIH010009738">
    <property type="protein sequence ID" value="CAA3032917.1"/>
    <property type="molecule type" value="Genomic_DNA"/>
</dbReference>
<feature type="region of interest" description="Disordered" evidence="1">
    <location>
        <begin position="29"/>
        <end position="49"/>
    </location>
</feature>